<evidence type="ECO:0000313" key="1">
    <source>
        <dbReference type="EMBL" id="SVC25460.1"/>
    </source>
</evidence>
<accession>A0A382KLV6</accession>
<proteinExistence type="predicted"/>
<sequence length="34" mass="4215">MRPYIELKNVIKEDIPRIINWLKNDEVVDNWFGR</sequence>
<reference evidence="1" key="1">
    <citation type="submission" date="2018-05" db="EMBL/GenBank/DDBJ databases">
        <authorList>
            <person name="Lanie J.A."/>
            <person name="Ng W.-L."/>
            <person name="Kazmierczak K.M."/>
            <person name="Andrzejewski T.M."/>
            <person name="Davidsen T.M."/>
            <person name="Wayne K.J."/>
            <person name="Tettelin H."/>
            <person name="Glass J.I."/>
            <person name="Rusch D."/>
            <person name="Podicherti R."/>
            <person name="Tsui H.-C.T."/>
            <person name="Winkler M.E."/>
        </authorList>
    </citation>
    <scope>NUCLEOTIDE SEQUENCE</scope>
</reference>
<dbReference type="AlphaFoldDB" id="A0A382KLV6"/>
<gene>
    <name evidence="1" type="ORF">METZ01_LOCUS278314</name>
</gene>
<organism evidence="1">
    <name type="scientific">marine metagenome</name>
    <dbReference type="NCBI Taxonomy" id="408172"/>
    <lineage>
        <taxon>unclassified sequences</taxon>
        <taxon>metagenomes</taxon>
        <taxon>ecological metagenomes</taxon>
    </lineage>
</organism>
<feature type="non-terminal residue" evidence="1">
    <location>
        <position position="34"/>
    </location>
</feature>
<evidence type="ECO:0008006" key="2">
    <source>
        <dbReference type="Google" id="ProtNLM"/>
    </source>
</evidence>
<protein>
    <recommendedName>
        <fullName evidence="2">N-acetyltransferase domain-containing protein</fullName>
    </recommendedName>
</protein>
<name>A0A382KLV6_9ZZZZ</name>
<dbReference type="EMBL" id="UINC01081525">
    <property type="protein sequence ID" value="SVC25460.1"/>
    <property type="molecule type" value="Genomic_DNA"/>
</dbReference>